<proteinExistence type="predicted"/>
<evidence type="ECO:0000313" key="1">
    <source>
        <dbReference type="EMBL" id="JAA78555.1"/>
    </source>
</evidence>
<reference evidence="1" key="2">
    <citation type="submission" date="2013-05" db="EMBL/GenBank/DDBJ databases">
        <authorList>
            <person name="Carter J.-M."/>
            <person name="Baker S.C."/>
            <person name="Pink R."/>
            <person name="Carter D.R.F."/>
            <person name="Collins A."/>
            <person name="Tomlin J."/>
            <person name="Gibbs M."/>
            <person name="Breuker C.J."/>
        </authorList>
    </citation>
    <scope>NUCLEOTIDE SEQUENCE</scope>
    <source>
        <tissue evidence="1">Ovary</tissue>
    </source>
</reference>
<name>S4NXZ3_9NEOP</name>
<protein>
    <submittedName>
        <fullName evidence="1">Uncharacterized protein</fullName>
    </submittedName>
</protein>
<dbReference type="EMBL" id="GAIX01014005">
    <property type="protein sequence ID" value="JAA78555.1"/>
    <property type="molecule type" value="Transcribed_RNA"/>
</dbReference>
<organism evidence="1">
    <name type="scientific">Pararge aegeria</name>
    <name type="common">speckled wood butterfly</name>
    <dbReference type="NCBI Taxonomy" id="116150"/>
    <lineage>
        <taxon>Eukaryota</taxon>
        <taxon>Metazoa</taxon>
        <taxon>Ecdysozoa</taxon>
        <taxon>Arthropoda</taxon>
        <taxon>Hexapoda</taxon>
        <taxon>Insecta</taxon>
        <taxon>Pterygota</taxon>
        <taxon>Neoptera</taxon>
        <taxon>Endopterygota</taxon>
        <taxon>Lepidoptera</taxon>
        <taxon>Glossata</taxon>
        <taxon>Ditrysia</taxon>
        <taxon>Papilionoidea</taxon>
        <taxon>Nymphalidae</taxon>
        <taxon>Satyrinae</taxon>
        <taxon>Satyrini</taxon>
        <taxon>Parargina</taxon>
        <taxon>Pararge</taxon>
    </lineage>
</organism>
<dbReference type="AlphaFoldDB" id="S4NXZ3"/>
<accession>S4NXZ3</accession>
<sequence>MKKIDEAMTCSRTHAPLRFRGGIYVFRKPHLFKYLMSVFNDSCDLANICMFPAICLYTLELILLERC</sequence>
<reference evidence="1" key="1">
    <citation type="journal article" date="2013" name="BMC Genomics">
        <title>Unscrambling butterfly oogenesis.</title>
        <authorList>
            <person name="Carter J.M."/>
            <person name="Baker S.C."/>
            <person name="Pink R."/>
            <person name="Carter D.R."/>
            <person name="Collins A."/>
            <person name="Tomlin J."/>
            <person name="Gibbs M."/>
            <person name="Breuker C.J."/>
        </authorList>
    </citation>
    <scope>NUCLEOTIDE SEQUENCE</scope>
    <source>
        <tissue evidence="1">Ovary</tissue>
    </source>
</reference>